<protein>
    <submittedName>
        <fullName evidence="1">(spotted green pufferfish) hypothetical protein</fullName>
    </submittedName>
</protein>
<organism evidence="1">
    <name type="scientific">Tetraodon nigroviridis</name>
    <name type="common">Spotted green pufferfish</name>
    <name type="synonym">Chelonodon nigroviridis</name>
    <dbReference type="NCBI Taxonomy" id="99883"/>
    <lineage>
        <taxon>Eukaryota</taxon>
        <taxon>Metazoa</taxon>
        <taxon>Chordata</taxon>
        <taxon>Craniata</taxon>
        <taxon>Vertebrata</taxon>
        <taxon>Euteleostomi</taxon>
        <taxon>Actinopterygii</taxon>
        <taxon>Neopterygii</taxon>
        <taxon>Teleostei</taxon>
        <taxon>Neoteleostei</taxon>
        <taxon>Acanthomorphata</taxon>
        <taxon>Eupercaria</taxon>
        <taxon>Tetraodontiformes</taxon>
        <taxon>Tetradontoidea</taxon>
        <taxon>Tetraodontidae</taxon>
        <taxon>Tetraodon</taxon>
    </lineage>
</organism>
<proteinExistence type="predicted"/>
<dbReference type="AlphaFoldDB" id="Q4SKF1"/>
<reference evidence="1" key="2">
    <citation type="submission" date="2004-02" db="EMBL/GenBank/DDBJ databases">
        <authorList>
            <consortium name="Genoscope"/>
            <consortium name="Whitehead Institute Centre for Genome Research"/>
        </authorList>
    </citation>
    <scope>NUCLEOTIDE SEQUENCE</scope>
</reference>
<name>Q4SKF1_TETNG</name>
<gene>
    <name evidence="1" type="ORF">GSTENG00016750001</name>
</gene>
<dbReference type="KEGG" id="tng:GSTEN00016750G001"/>
<evidence type="ECO:0000313" key="1">
    <source>
        <dbReference type="EMBL" id="CAF98881.1"/>
    </source>
</evidence>
<accession>Q4SKF1</accession>
<sequence length="37" mass="4123">MPIISNANHDFSNLSVSDDSSLDRIFTEIPETETVKV</sequence>
<reference evidence="1" key="1">
    <citation type="journal article" date="2004" name="Nature">
        <title>Genome duplication in the teleost fish Tetraodon nigroviridis reveals the early vertebrate proto-karyotype.</title>
        <authorList>
            <person name="Jaillon O."/>
            <person name="Aury J.-M."/>
            <person name="Brunet F."/>
            <person name="Petit J.-L."/>
            <person name="Stange-Thomann N."/>
            <person name="Mauceli E."/>
            <person name="Bouneau L."/>
            <person name="Fischer C."/>
            <person name="Ozouf-Costaz C."/>
            <person name="Bernot A."/>
            <person name="Nicaud S."/>
            <person name="Jaffe D."/>
            <person name="Fisher S."/>
            <person name="Lutfalla G."/>
            <person name="Dossat C."/>
            <person name="Segurens B."/>
            <person name="Dasilva C."/>
            <person name="Salanoubat M."/>
            <person name="Levy M."/>
            <person name="Boudet N."/>
            <person name="Castellano S."/>
            <person name="Anthouard V."/>
            <person name="Jubin C."/>
            <person name="Castelli V."/>
            <person name="Katinka M."/>
            <person name="Vacherie B."/>
            <person name="Biemont C."/>
            <person name="Skalli Z."/>
            <person name="Cattolico L."/>
            <person name="Poulain J."/>
            <person name="De Berardinis V."/>
            <person name="Cruaud C."/>
            <person name="Duprat S."/>
            <person name="Brottier P."/>
            <person name="Coutanceau J.-P."/>
            <person name="Gouzy J."/>
            <person name="Parra G."/>
            <person name="Lardier G."/>
            <person name="Chapple C."/>
            <person name="McKernan K.J."/>
            <person name="McEwan P."/>
            <person name="Bosak S."/>
            <person name="Kellis M."/>
            <person name="Volff J.-N."/>
            <person name="Guigo R."/>
            <person name="Zody M.C."/>
            <person name="Mesirov J."/>
            <person name="Lindblad-Toh K."/>
            <person name="Birren B."/>
            <person name="Nusbaum C."/>
            <person name="Kahn D."/>
            <person name="Robinson-Rechavi M."/>
            <person name="Laudet V."/>
            <person name="Schachter V."/>
            <person name="Quetier F."/>
            <person name="Saurin W."/>
            <person name="Scarpelli C."/>
            <person name="Wincker P."/>
            <person name="Lander E.S."/>
            <person name="Weissenbach J."/>
            <person name="Roest Crollius H."/>
        </authorList>
    </citation>
    <scope>NUCLEOTIDE SEQUENCE [LARGE SCALE GENOMIC DNA]</scope>
</reference>
<comment type="caution">
    <text evidence="1">The sequence shown here is derived from an EMBL/GenBank/DDBJ whole genome shotgun (WGS) entry which is preliminary data.</text>
</comment>
<dbReference type="EMBL" id="CAAE01014566">
    <property type="protein sequence ID" value="CAF98881.1"/>
    <property type="molecule type" value="Genomic_DNA"/>
</dbReference>